<evidence type="ECO:0000256" key="1">
    <source>
        <dbReference type="SAM" id="SignalP"/>
    </source>
</evidence>
<feature type="signal peptide" evidence="1">
    <location>
        <begin position="1"/>
        <end position="20"/>
    </location>
</feature>
<dbReference type="PROSITE" id="PS51257">
    <property type="entry name" value="PROKAR_LIPOPROTEIN"/>
    <property type="match status" value="1"/>
</dbReference>
<protein>
    <submittedName>
        <fullName evidence="2">DUF3558 domain-containing protein</fullName>
    </submittedName>
</protein>
<keyword evidence="3" id="KW-1185">Reference proteome</keyword>
<gene>
    <name evidence="2" type="ORF">KO481_15605</name>
</gene>
<dbReference type="EMBL" id="JAHKNI010000004">
    <property type="protein sequence ID" value="MBU3062945.1"/>
    <property type="molecule type" value="Genomic_DNA"/>
</dbReference>
<comment type="caution">
    <text evidence="2">The sequence shown here is derived from an EMBL/GenBank/DDBJ whole genome shotgun (WGS) entry which is preliminary data.</text>
</comment>
<dbReference type="RefSeq" id="WP_215917810.1">
    <property type="nucleotide sequence ID" value="NZ_JAHKNI010000004.1"/>
</dbReference>
<reference evidence="2 3" key="1">
    <citation type="submission" date="2021-06" db="EMBL/GenBank/DDBJ databases">
        <title>Actinomycetes sequencing.</title>
        <authorList>
            <person name="Shan Q."/>
        </authorList>
    </citation>
    <scope>NUCLEOTIDE SEQUENCE [LARGE SCALE GENOMIC DNA]</scope>
    <source>
        <strain evidence="2 3">NEAU-G5</strain>
    </source>
</reference>
<dbReference type="Pfam" id="PF12079">
    <property type="entry name" value="DUF3558"/>
    <property type="match status" value="1"/>
</dbReference>
<proteinExistence type="predicted"/>
<accession>A0ABS6AY13</accession>
<dbReference type="Proteomes" id="UP000733379">
    <property type="component" value="Unassembled WGS sequence"/>
</dbReference>
<keyword evidence="1" id="KW-0732">Signal</keyword>
<evidence type="ECO:0000313" key="3">
    <source>
        <dbReference type="Proteomes" id="UP000733379"/>
    </source>
</evidence>
<feature type="chain" id="PRO_5047408953" evidence="1">
    <location>
        <begin position="21"/>
        <end position="175"/>
    </location>
</feature>
<dbReference type="InterPro" id="IPR024520">
    <property type="entry name" value="DUF3558"/>
</dbReference>
<sequence length="175" mass="18455">MRTVGIAAGMGVLLALAACAPPDSDSSQTAPTSPESLTKQQLWNPCTLPDRVLAAVGVESGTKDSTPSEMPDYIDWQGCAWHSATYFLSVFATVHTIAEFRANKTFENIRDVAVGNRRAIDFDILSPPPNCSVAVPTSQGTVQILVRQSVGSSLSGNLCGLALRSATALTPDLPH</sequence>
<evidence type="ECO:0000313" key="2">
    <source>
        <dbReference type="EMBL" id="MBU3062945.1"/>
    </source>
</evidence>
<organism evidence="2 3">
    <name type="scientific">Nocardia albiluteola</name>
    <dbReference type="NCBI Taxonomy" id="2842303"/>
    <lineage>
        <taxon>Bacteria</taxon>
        <taxon>Bacillati</taxon>
        <taxon>Actinomycetota</taxon>
        <taxon>Actinomycetes</taxon>
        <taxon>Mycobacteriales</taxon>
        <taxon>Nocardiaceae</taxon>
        <taxon>Nocardia</taxon>
    </lineage>
</organism>
<name>A0ABS6AY13_9NOCA</name>